<accession>B0X1P8</accession>
<feature type="compositionally biased region" description="Pro residues" evidence="1">
    <location>
        <begin position="197"/>
        <end position="207"/>
    </location>
</feature>
<gene>
    <name evidence="3" type="primary">6046353</name>
    <name evidence="2" type="ORF">CpipJ_CPIJ013388</name>
</gene>
<protein>
    <submittedName>
        <fullName evidence="2 3">Uncharacterized protein</fullName>
    </submittedName>
</protein>
<reference evidence="2" key="1">
    <citation type="submission" date="2007-03" db="EMBL/GenBank/DDBJ databases">
        <title>Annotation of Culex pipiens quinquefasciatus.</title>
        <authorList>
            <consortium name="The Broad Institute Genome Sequencing Platform"/>
            <person name="Atkinson P.W."/>
            <person name="Hemingway J."/>
            <person name="Christensen B.M."/>
            <person name="Higgs S."/>
            <person name="Kodira C."/>
            <person name="Hannick L."/>
            <person name="Megy K."/>
            <person name="O'Leary S."/>
            <person name="Pearson M."/>
            <person name="Haas B.J."/>
            <person name="Mauceli E."/>
            <person name="Wortman J.R."/>
            <person name="Lee N.H."/>
            <person name="Guigo R."/>
            <person name="Stanke M."/>
            <person name="Alvarado L."/>
            <person name="Amedeo P."/>
            <person name="Antoine C.H."/>
            <person name="Arensburger P."/>
            <person name="Bidwell S.L."/>
            <person name="Crawford M."/>
            <person name="Camaro F."/>
            <person name="Devon K."/>
            <person name="Engels R."/>
            <person name="Hammond M."/>
            <person name="Howarth C."/>
            <person name="Koehrsen M."/>
            <person name="Lawson D."/>
            <person name="Montgomery P."/>
            <person name="Nene V."/>
            <person name="Nusbaum C."/>
            <person name="Puiu D."/>
            <person name="Romero-Severson J."/>
            <person name="Severson D.W."/>
            <person name="Shumway M."/>
            <person name="Sisk P."/>
            <person name="Stolte C."/>
            <person name="Zeng Q."/>
            <person name="Eisenstadt E."/>
            <person name="Fraser-Liggett C."/>
            <person name="Strausberg R."/>
            <person name="Galagan J."/>
            <person name="Birren B."/>
            <person name="Collins F.H."/>
        </authorList>
    </citation>
    <scope>NUCLEOTIDE SEQUENCE [LARGE SCALE GENOMIC DNA]</scope>
    <source>
        <strain evidence="2">JHB</strain>
    </source>
</reference>
<evidence type="ECO:0000313" key="4">
    <source>
        <dbReference type="Proteomes" id="UP000002320"/>
    </source>
</evidence>
<organism>
    <name type="scientific">Culex quinquefasciatus</name>
    <name type="common">Southern house mosquito</name>
    <name type="synonym">Culex pungens</name>
    <dbReference type="NCBI Taxonomy" id="7176"/>
    <lineage>
        <taxon>Eukaryota</taxon>
        <taxon>Metazoa</taxon>
        <taxon>Ecdysozoa</taxon>
        <taxon>Arthropoda</taxon>
        <taxon>Hexapoda</taxon>
        <taxon>Insecta</taxon>
        <taxon>Pterygota</taxon>
        <taxon>Neoptera</taxon>
        <taxon>Endopterygota</taxon>
        <taxon>Diptera</taxon>
        <taxon>Nematocera</taxon>
        <taxon>Culicoidea</taxon>
        <taxon>Culicidae</taxon>
        <taxon>Culicinae</taxon>
        <taxon>Culicini</taxon>
        <taxon>Culex</taxon>
        <taxon>Culex</taxon>
    </lineage>
</organism>
<dbReference type="OMA" id="EMRIPTR"/>
<dbReference type="STRING" id="7176.B0X1P8"/>
<dbReference type="Proteomes" id="UP000002320">
    <property type="component" value="Unassembled WGS sequence"/>
</dbReference>
<evidence type="ECO:0000256" key="1">
    <source>
        <dbReference type="SAM" id="MobiDB-lite"/>
    </source>
</evidence>
<feature type="compositionally biased region" description="Low complexity" evidence="1">
    <location>
        <begin position="336"/>
        <end position="349"/>
    </location>
</feature>
<evidence type="ECO:0000313" key="2">
    <source>
        <dbReference type="EMBL" id="EDS38776.1"/>
    </source>
</evidence>
<sequence length="539" mass="58087">MGNRKAGFSRWSTTEARGAQLLSQALGRFLILDMKFDISAVVATIRNDRIPRACSDGGTFAEPYELQQYKYQTSGFLILDMKFEIGGTIRVGAIKVSKCIDLLIEKCRRQNWAKSSPPGDRELARANEHREKRFGGAYSGATVSVIRNFRNMTIPSRPAPPPPQASSNRAANRYSPATNWDDTPFGSSAVAPQVKKAPPPRPPPPKVVPALKKPGQAQSINILSNLFGQKRGGSANKPPVSQKPVLMKLPPPPKLPPPNGYGSLATTTTNSELISFDSPPSSPTFTQKSCSDCISVDSFSSDSNYSSPNNGNMSQAESGFEDDFVVTEHGRRSKVTTPSSTTISTSSSSRDLWDLSDPFGMPGTTNSNAHYAPVGSATIRVPTVNSKLYETEFVDPLCNGKTVAPKVQTIAKPTIIKTVATSSQKSTPVHHHLELKPKPVLTPPLWSIKPAAPPPTNPPPSTFDDEESSSLDSLPSLPMPNIPPPPPPVVVEEDVGVVGSVPEPVVVEEHQEAYGVAMYDFNGETDEDLSFRACARADL</sequence>
<reference evidence="3" key="2">
    <citation type="submission" date="2020-05" db="UniProtKB">
        <authorList>
            <consortium name="EnsemblMetazoa"/>
        </authorList>
    </citation>
    <scope>IDENTIFICATION</scope>
    <source>
        <strain evidence="3">JHB</strain>
    </source>
</reference>
<dbReference type="InParanoid" id="B0X1P8"/>
<proteinExistence type="predicted"/>
<dbReference type="EnsemblMetazoa" id="CPIJ013388-RA">
    <property type="protein sequence ID" value="CPIJ013388-PA"/>
    <property type="gene ID" value="CPIJ013388"/>
</dbReference>
<name>B0X1P8_CULQU</name>
<feature type="region of interest" description="Disordered" evidence="1">
    <location>
        <begin position="444"/>
        <end position="491"/>
    </location>
</feature>
<evidence type="ECO:0000313" key="3">
    <source>
        <dbReference type="EnsemblMetazoa" id="CPIJ013388-PA"/>
    </source>
</evidence>
<feature type="region of interest" description="Disordered" evidence="1">
    <location>
        <begin position="329"/>
        <end position="349"/>
    </location>
</feature>
<dbReference type="KEGG" id="cqu:CpipJ_CPIJ013388"/>
<keyword evidence="4" id="KW-1185">Reference proteome</keyword>
<dbReference type="AlphaFoldDB" id="B0X1P8"/>
<dbReference type="EMBL" id="DS232266">
    <property type="protein sequence ID" value="EDS38776.1"/>
    <property type="molecule type" value="Genomic_DNA"/>
</dbReference>
<dbReference type="VEuPathDB" id="VectorBase:CQUJHB014280"/>
<dbReference type="VEuPathDB" id="VectorBase:CPIJ013388"/>
<dbReference type="eggNOG" id="ENOG502S37W">
    <property type="taxonomic scope" value="Eukaryota"/>
</dbReference>
<feature type="region of interest" description="Disordered" evidence="1">
    <location>
        <begin position="152"/>
        <end position="211"/>
    </location>
</feature>
<feature type="compositionally biased region" description="Pro residues" evidence="1">
    <location>
        <begin position="477"/>
        <end position="489"/>
    </location>
</feature>
<dbReference type="HOGENOM" id="CLU_505537_0_0_1"/>
<dbReference type="OrthoDB" id="27823at2759"/>
<feature type="compositionally biased region" description="Pro residues" evidence="1">
    <location>
        <begin position="451"/>
        <end position="461"/>
    </location>
</feature>